<name>A0AAP2DTH5_9BACT</name>
<keyword evidence="3" id="KW-1185">Reference proteome</keyword>
<gene>
    <name evidence="2" type="ORF">KK062_02995</name>
</gene>
<organism evidence="2 3">
    <name type="scientific">Dawidia cretensis</name>
    <dbReference type="NCBI Taxonomy" id="2782350"/>
    <lineage>
        <taxon>Bacteria</taxon>
        <taxon>Pseudomonadati</taxon>
        <taxon>Bacteroidota</taxon>
        <taxon>Cytophagia</taxon>
        <taxon>Cytophagales</taxon>
        <taxon>Chryseotaleaceae</taxon>
        <taxon>Dawidia</taxon>
    </lineage>
</organism>
<evidence type="ECO:0000256" key="1">
    <source>
        <dbReference type="SAM" id="SignalP"/>
    </source>
</evidence>
<accession>A0AAP2DTH5</accession>
<reference evidence="2 3" key="1">
    <citation type="submission" date="2021-05" db="EMBL/GenBank/DDBJ databases">
        <title>A Polyphasic approach of four new species of the genus Ohtaekwangia: Ohtaekwangia histidinii sp. nov., Ohtaekwangia cretensis sp. nov., Ohtaekwangia indiensis sp. nov., Ohtaekwangia reichenbachii sp. nov. from diverse environment.</title>
        <authorList>
            <person name="Octaviana S."/>
        </authorList>
    </citation>
    <scope>NUCLEOTIDE SEQUENCE [LARGE SCALE GENOMIC DNA]</scope>
    <source>
        <strain evidence="2 3">PWU5</strain>
    </source>
</reference>
<dbReference type="RefSeq" id="WP_254082745.1">
    <property type="nucleotide sequence ID" value="NZ_JAHESE010000001.1"/>
</dbReference>
<protein>
    <submittedName>
        <fullName evidence="2">Uncharacterized protein</fullName>
    </submittedName>
</protein>
<keyword evidence="1" id="KW-0732">Signal</keyword>
<sequence length="187" mass="20284">MKTFATLALSFTLLSALSAQSLNPNWKKELNTSLEEFKGCAPNNTGTPTNCTKLQGETLNTVYKVNDFFSPKAGRYMTVNEVAGFLKQNGSWTALGPAYLQETLTQAQQAANENKAVVAIYQNASAVGHVALVLPGALEPSGSWGLNVPNTASFFLPEPGRSFVAKGLSFAFTKIMLKDITFYVRKY</sequence>
<comment type="caution">
    <text evidence="2">The sequence shown here is derived from an EMBL/GenBank/DDBJ whole genome shotgun (WGS) entry which is preliminary data.</text>
</comment>
<dbReference type="Proteomes" id="UP001319080">
    <property type="component" value="Unassembled WGS sequence"/>
</dbReference>
<proteinExistence type="predicted"/>
<feature type="chain" id="PRO_5043046474" evidence="1">
    <location>
        <begin position="22"/>
        <end position="187"/>
    </location>
</feature>
<evidence type="ECO:0000313" key="2">
    <source>
        <dbReference type="EMBL" id="MBT1707170.1"/>
    </source>
</evidence>
<dbReference type="EMBL" id="JAHESE010000001">
    <property type="protein sequence ID" value="MBT1707170.1"/>
    <property type="molecule type" value="Genomic_DNA"/>
</dbReference>
<dbReference type="AlphaFoldDB" id="A0AAP2DTH5"/>
<evidence type="ECO:0000313" key="3">
    <source>
        <dbReference type="Proteomes" id="UP001319080"/>
    </source>
</evidence>
<feature type="signal peptide" evidence="1">
    <location>
        <begin position="1"/>
        <end position="21"/>
    </location>
</feature>
<dbReference type="Gene3D" id="3.90.1720.10">
    <property type="entry name" value="endopeptidase domain like (from Nostoc punctiforme)"/>
    <property type="match status" value="1"/>
</dbReference>